<evidence type="ECO:0000313" key="1">
    <source>
        <dbReference type="EMBL" id="MEA0971086.1"/>
    </source>
</evidence>
<accession>A0ABU5ND19</accession>
<reference evidence="1 2" key="1">
    <citation type="submission" date="2023-03" db="EMBL/GenBank/DDBJ databases">
        <title>Host association and intracellularity evolved multiple times independently in the Rickettsiales.</title>
        <authorList>
            <person name="Castelli M."/>
            <person name="Nardi T."/>
            <person name="Gammuto L."/>
            <person name="Bellinzona G."/>
            <person name="Sabaneyeva E."/>
            <person name="Potekhin A."/>
            <person name="Serra V."/>
            <person name="Petroni G."/>
            <person name="Sassera D."/>
        </authorList>
    </citation>
    <scope>NUCLEOTIDE SEQUENCE [LARGE SCALE GENOMIC DNA]</scope>
    <source>
        <strain evidence="1 2">Sr 2-6</strain>
    </source>
</reference>
<gene>
    <name evidence="1" type="ORF">Megvenef_01058</name>
</gene>
<keyword evidence="2" id="KW-1185">Reference proteome</keyword>
<proteinExistence type="predicted"/>
<sequence>MKVTINKLYSFTAKLVLMLDEELDELKVSKSKSAVNVKKNITDTLNKLVHLIIQLNKLSKDETMNNNIDMTQEDKDIIERFIHRYNTKSQSK</sequence>
<protein>
    <submittedName>
        <fullName evidence="1">Uncharacterized protein</fullName>
    </submittedName>
</protein>
<evidence type="ECO:0000313" key="2">
    <source>
        <dbReference type="Proteomes" id="UP001291687"/>
    </source>
</evidence>
<dbReference type="Proteomes" id="UP001291687">
    <property type="component" value="Unassembled WGS sequence"/>
</dbReference>
<dbReference type="RefSeq" id="WP_322776987.1">
    <property type="nucleotide sequence ID" value="NZ_JARJFB010000079.1"/>
</dbReference>
<comment type="caution">
    <text evidence="1">The sequence shown here is derived from an EMBL/GenBank/DDBJ whole genome shotgun (WGS) entry which is preliminary data.</text>
</comment>
<name>A0ABU5ND19_9RICK</name>
<organism evidence="1 2">
    <name type="scientific">Candidatus Megaera venefica</name>
    <dbReference type="NCBI Taxonomy" id="2055910"/>
    <lineage>
        <taxon>Bacteria</taxon>
        <taxon>Pseudomonadati</taxon>
        <taxon>Pseudomonadota</taxon>
        <taxon>Alphaproteobacteria</taxon>
        <taxon>Rickettsiales</taxon>
        <taxon>Rickettsiaceae</taxon>
        <taxon>Candidatus Megaera</taxon>
    </lineage>
</organism>
<dbReference type="EMBL" id="JARJFB010000079">
    <property type="protein sequence ID" value="MEA0971086.1"/>
    <property type="molecule type" value="Genomic_DNA"/>
</dbReference>